<comment type="catalytic activity">
    <reaction evidence="12">
        <text>a hydroperoxide + [thioredoxin]-dithiol = an alcohol + [thioredoxin]-disulfide + H2O</text>
        <dbReference type="Rhea" id="RHEA:62620"/>
        <dbReference type="Rhea" id="RHEA-COMP:10698"/>
        <dbReference type="Rhea" id="RHEA-COMP:10700"/>
        <dbReference type="ChEBI" id="CHEBI:15377"/>
        <dbReference type="ChEBI" id="CHEBI:29950"/>
        <dbReference type="ChEBI" id="CHEBI:30879"/>
        <dbReference type="ChEBI" id="CHEBI:35924"/>
        <dbReference type="ChEBI" id="CHEBI:50058"/>
        <dbReference type="EC" id="1.11.1.24"/>
    </reaction>
</comment>
<dbReference type="OrthoDB" id="9812811at2"/>
<dbReference type="PANTHER" id="PTHR42801">
    <property type="entry name" value="THIOREDOXIN-DEPENDENT PEROXIDE REDUCTASE"/>
    <property type="match status" value="1"/>
</dbReference>
<dbReference type="PROSITE" id="PS51352">
    <property type="entry name" value="THIOREDOXIN_2"/>
    <property type="match status" value="1"/>
</dbReference>
<evidence type="ECO:0000256" key="8">
    <source>
        <dbReference type="ARBA" id="ARBA00023284"/>
    </source>
</evidence>
<evidence type="ECO:0000256" key="13">
    <source>
        <dbReference type="PIRSR" id="PIRSR000239-1"/>
    </source>
</evidence>
<evidence type="ECO:0000256" key="4">
    <source>
        <dbReference type="ARBA" id="ARBA00022559"/>
    </source>
</evidence>
<dbReference type="InterPro" id="IPR050924">
    <property type="entry name" value="Peroxiredoxin_BCP/PrxQ"/>
</dbReference>
<dbReference type="SUPFAM" id="SSF52833">
    <property type="entry name" value="Thioredoxin-like"/>
    <property type="match status" value="1"/>
</dbReference>
<evidence type="ECO:0000256" key="3">
    <source>
        <dbReference type="ARBA" id="ARBA00013017"/>
    </source>
</evidence>
<dbReference type="AlphaFoldDB" id="H5UV95"/>
<dbReference type="GO" id="GO:0034599">
    <property type="term" value="P:cellular response to oxidative stress"/>
    <property type="evidence" value="ECO:0007669"/>
    <property type="project" value="TreeGrafter"/>
</dbReference>
<accession>H5UV95</accession>
<comment type="similarity">
    <text evidence="10">Belongs to the peroxiredoxin family. BCP/PrxQ subfamily.</text>
</comment>
<reference evidence="15 16" key="1">
    <citation type="submission" date="2012-02" db="EMBL/GenBank/DDBJ databases">
        <title>Whole genome shotgun sequence of Mobilicoccus pelagius NBRC 104925.</title>
        <authorList>
            <person name="Yoshida Y."/>
            <person name="Hosoyama A."/>
            <person name="Tsuchikane K."/>
            <person name="Katsumata H."/>
            <person name="Yamazaki S."/>
            <person name="Fujita N."/>
        </authorList>
    </citation>
    <scope>NUCLEOTIDE SEQUENCE [LARGE SCALE GENOMIC DNA]</scope>
    <source>
        <strain evidence="15 16">NBRC 104925</strain>
    </source>
</reference>
<name>H5UV95_9MICO</name>
<dbReference type="InterPro" id="IPR013766">
    <property type="entry name" value="Thioredoxin_domain"/>
</dbReference>
<protein>
    <recommendedName>
        <fullName evidence="3">thioredoxin-dependent peroxiredoxin</fullName>
        <ecNumber evidence="3">1.11.1.24</ecNumber>
    </recommendedName>
    <alternativeName>
        <fullName evidence="11">Bacterioferritin comigratory protein</fullName>
    </alternativeName>
    <alternativeName>
        <fullName evidence="9">Thioredoxin peroxidase</fullName>
    </alternativeName>
</protein>
<feature type="active site" description="Cysteine sulfenic acid (-SOH) intermediate; for peroxidase activity" evidence="13">
    <location>
        <position position="47"/>
    </location>
</feature>
<evidence type="ECO:0000259" key="14">
    <source>
        <dbReference type="PROSITE" id="PS51352"/>
    </source>
</evidence>
<dbReference type="GO" id="GO:0005737">
    <property type="term" value="C:cytoplasm"/>
    <property type="evidence" value="ECO:0007669"/>
    <property type="project" value="TreeGrafter"/>
</dbReference>
<dbReference type="CDD" id="cd03017">
    <property type="entry name" value="PRX_BCP"/>
    <property type="match status" value="1"/>
</dbReference>
<keyword evidence="4 15" id="KW-0575">Peroxidase</keyword>
<comment type="subunit">
    <text evidence="2">Monomer.</text>
</comment>
<evidence type="ECO:0000256" key="9">
    <source>
        <dbReference type="ARBA" id="ARBA00032824"/>
    </source>
</evidence>
<evidence type="ECO:0000256" key="1">
    <source>
        <dbReference type="ARBA" id="ARBA00003330"/>
    </source>
</evidence>
<organism evidence="15 16">
    <name type="scientific">Mobilicoccus pelagius NBRC 104925</name>
    <dbReference type="NCBI Taxonomy" id="1089455"/>
    <lineage>
        <taxon>Bacteria</taxon>
        <taxon>Bacillati</taxon>
        <taxon>Actinomycetota</taxon>
        <taxon>Actinomycetes</taxon>
        <taxon>Micrococcales</taxon>
        <taxon>Dermatophilaceae</taxon>
        <taxon>Mobilicoccus</taxon>
    </lineage>
</organism>
<sequence>MTTRLEQGDVAPDFTLTSHTGEEVTLSALRGRKVVLYAYPAAMTPGCTTQACDFRDARDPFADAGYAVYGISPDSEEKLARFVEKEQLTFPLLSDPDKAVLTAYGAYGEKTTYGKKTVGVIRSTFVVDEEGRIALAKYNVRAKGHVASLAKTLGIDLPAPTES</sequence>
<dbReference type="GO" id="GO:0008379">
    <property type="term" value="F:thioredoxin peroxidase activity"/>
    <property type="evidence" value="ECO:0007669"/>
    <property type="project" value="TreeGrafter"/>
</dbReference>
<evidence type="ECO:0000256" key="6">
    <source>
        <dbReference type="ARBA" id="ARBA00023002"/>
    </source>
</evidence>
<dbReference type="EMBL" id="BAFE01000091">
    <property type="protein sequence ID" value="GAB49653.1"/>
    <property type="molecule type" value="Genomic_DNA"/>
</dbReference>
<dbReference type="NCBIfam" id="NF006960">
    <property type="entry name" value="PRK09437.1"/>
    <property type="match status" value="1"/>
</dbReference>
<evidence type="ECO:0000313" key="15">
    <source>
        <dbReference type="EMBL" id="GAB49653.1"/>
    </source>
</evidence>
<feature type="domain" description="Thioredoxin" evidence="14">
    <location>
        <begin position="5"/>
        <end position="158"/>
    </location>
</feature>
<dbReference type="PIRSF" id="PIRSF000239">
    <property type="entry name" value="AHPC"/>
    <property type="match status" value="1"/>
</dbReference>
<dbReference type="EC" id="1.11.1.24" evidence="3"/>
<evidence type="ECO:0000313" key="16">
    <source>
        <dbReference type="Proteomes" id="UP000004367"/>
    </source>
</evidence>
<evidence type="ECO:0000256" key="10">
    <source>
        <dbReference type="ARBA" id="ARBA00038489"/>
    </source>
</evidence>
<evidence type="ECO:0000256" key="2">
    <source>
        <dbReference type="ARBA" id="ARBA00011245"/>
    </source>
</evidence>
<dbReference type="GO" id="GO:0045454">
    <property type="term" value="P:cell redox homeostasis"/>
    <property type="evidence" value="ECO:0007669"/>
    <property type="project" value="TreeGrafter"/>
</dbReference>
<keyword evidence="5" id="KW-0049">Antioxidant</keyword>
<keyword evidence="8" id="KW-0676">Redox-active center</keyword>
<dbReference type="FunFam" id="3.40.30.10:FF:000007">
    <property type="entry name" value="Thioredoxin-dependent thiol peroxidase"/>
    <property type="match status" value="1"/>
</dbReference>
<dbReference type="InterPro" id="IPR000866">
    <property type="entry name" value="AhpC/TSA"/>
</dbReference>
<keyword evidence="6" id="KW-0560">Oxidoreductase</keyword>
<keyword evidence="7" id="KW-1015">Disulfide bond</keyword>
<keyword evidence="16" id="KW-1185">Reference proteome</keyword>
<evidence type="ECO:0000256" key="5">
    <source>
        <dbReference type="ARBA" id="ARBA00022862"/>
    </source>
</evidence>
<evidence type="ECO:0000256" key="11">
    <source>
        <dbReference type="ARBA" id="ARBA00041373"/>
    </source>
</evidence>
<dbReference type="Gene3D" id="3.40.30.10">
    <property type="entry name" value="Glutaredoxin"/>
    <property type="match status" value="1"/>
</dbReference>
<dbReference type="Pfam" id="PF00578">
    <property type="entry name" value="AhpC-TSA"/>
    <property type="match status" value="1"/>
</dbReference>
<evidence type="ECO:0000256" key="12">
    <source>
        <dbReference type="ARBA" id="ARBA00049091"/>
    </source>
</evidence>
<dbReference type="STRING" id="1089455.MOPEL_132_00200"/>
<dbReference type="eggNOG" id="COG1225">
    <property type="taxonomic scope" value="Bacteria"/>
</dbReference>
<dbReference type="InterPro" id="IPR024706">
    <property type="entry name" value="Peroxiredoxin_AhpC-typ"/>
</dbReference>
<dbReference type="PANTHER" id="PTHR42801:SF4">
    <property type="entry name" value="AHPC_TSA FAMILY PROTEIN"/>
    <property type="match status" value="1"/>
</dbReference>
<comment type="function">
    <text evidence="1">Thiol-specific peroxidase that catalyzes the reduction of hydrogen peroxide and organic hydroperoxides to water and alcohols, respectively. Plays a role in cell protection against oxidative stress by detoxifying peroxides and as sensor of hydrogen peroxide-mediated signaling events.</text>
</comment>
<comment type="caution">
    <text evidence="15">The sequence shown here is derived from an EMBL/GenBank/DDBJ whole genome shotgun (WGS) entry which is preliminary data.</text>
</comment>
<proteinExistence type="inferred from homology"/>
<dbReference type="InterPro" id="IPR036249">
    <property type="entry name" value="Thioredoxin-like_sf"/>
</dbReference>
<dbReference type="Proteomes" id="UP000004367">
    <property type="component" value="Unassembled WGS sequence"/>
</dbReference>
<dbReference type="RefSeq" id="WP_009483496.1">
    <property type="nucleotide sequence ID" value="NZ_BAFE01000091.1"/>
</dbReference>
<evidence type="ECO:0000256" key="7">
    <source>
        <dbReference type="ARBA" id="ARBA00023157"/>
    </source>
</evidence>
<gene>
    <name evidence="15" type="primary">bcp</name>
    <name evidence="15" type="ORF">MOPEL_132_00200</name>
</gene>